<dbReference type="Proteomes" id="UP000018735">
    <property type="component" value="Chromosome"/>
</dbReference>
<sequence length="75" mass="8189">MLSLFEELISSVSTFYKFKTNLSPLEATITFKSLALSLELSIITLAVTAPATPKILIAPKLINNLISFAFIMLPS</sequence>
<dbReference type="HOGENOM" id="CLU_199732_0_0_14"/>
<reference evidence="1 2" key="1">
    <citation type="journal article" date="2011" name="PLoS ONE">
        <title>Core proteome of the minimal cell: comparative proteomics of three mollicute species.</title>
        <authorList>
            <person name="Fisunov G.Y."/>
            <person name="Alexeev D.G."/>
            <person name="Bazaleev N.A."/>
            <person name="Ladygina V.G."/>
            <person name="Galyamina M.A."/>
            <person name="Kondratov I.G."/>
            <person name="Zhukova N.A."/>
            <person name="Serebryakova M.V."/>
            <person name="Demina I.A."/>
            <person name="Govorun V.M."/>
        </authorList>
    </citation>
    <scope>NUCLEOTIDE SEQUENCE [LARGE SCALE GENOMIC DNA]</scope>
    <source>
        <strain evidence="1 2">S6</strain>
    </source>
</reference>
<organism evidence="1 2">
    <name type="scientific">Mycoplasmoides gallisepticum S6</name>
    <dbReference type="NCBI Taxonomy" id="1006581"/>
    <lineage>
        <taxon>Bacteria</taxon>
        <taxon>Bacillati</taxon>
        <taxon>Mycoplasmatota</taxon>
        <taxon>Mycoplasmoidales</taxon>
        <taxon>Mycoplasmoidaceae</taxon>
        <taxon>Mycoplasmoides</taxon>
    </lineage>
</organism>
<accession>A0A0F6CLH2</accession>
<dbReference type="KEGG" id="mgz:GCW_03905"/>
<dbReference type="EMBL" id="CP006916">
    <property type="protein sequence ID" value="AHB99944.1"/>
    <property type="molecule type" value="Genomic_DNA"/>
</dbReference>
<evidence type="ECO:0000313" key="2">
    <source>
        <dbReference type="Proteomes" id="UP000018735"/>
    </source>
</evidence>
<evidence type="ECO:0000313" key="1">
    <source>
        <dbReference type="EMBL" id="AHB99944.1"/>
    </source>
</evidence>
<name>A0A0F6CLH2_MYCGL</name>
<dbReference type="AlphaFoldDB" id="A0A0F6CLH2"/>
<protein>
    <submittedName>
        <fullName evidence="1">Uncharacterized protein</fullName>
    </submittedName>
</protein>
<proteinExistence type="predicted"/>
<gene>
    <name evidence="1" type="ORF">GCW_03905</name>
</gene>